<reference evidence="3" key="1">
    <citation type="submission" date="2016-10" db="EMBL/GenBank/DDBJ databases">
        <authorList>
            <person name="Varghese N."/>
            <person name="Submissions S."/>
        </authorList>
    </citation>
    <scope>NUCLEOTIDE SEQUENCE [LARGE SCALE GENOMIC DNA]</scope>
    <source>
        <strain evidence="3">DSM 18733</strain>
    </source>
</reference>
<dbReference type="STRING" id="407022.SAMN05661044_04548"/>
<dbReference type="GO" id="GO:0004808">
    <property type="term" value="F:tRNA (5-methylaminomethyl-2-thiouridylate)(34)-methyltransferase activity"/>
    <property type="evidence" value="ECO:0007669"/>
    <property type="project" value="InterPro"/>
</dbReference>
<dbReference type="PANTHER" id="PTHR39963:SF1">
    <property type="entry name" value="MNMC-LIKE METHYLTRANSFERASE DOMAIN-CONTAINING PROTEIN"/>
    <property type="match status" value="1"/>
</dbReference>
<proteinExistence type="predicted"/>
<dbReference type="PANTHER" id="PTHR39963">
    <property type="entry name" value="SLL0983 PROTEIN"/>
    <property type="match status" value="1"/>
</dbReference>
<dbReference type="InterPro" id="IPR029063">
    <property type="entry name" value="SAM-dependent_MTases_sf"/>
</dbReference>
<dbReference type="Proteomes" id="UP000199421">
    <property type="component" value="Unassembled WGS sequence"/>
</dbReference>
<dbReference type="GO" id="GO:0032259">
    <property type="term" value="P:methylation"/>
    <property type="evidence" value="ECO:0007669"/>
    <property type="project" value="UniProtKB-KW"/>
</dbReference>
<dbReference type="InterPro" id="IPR047785">
    <property type="entry name" value="tRNA_MNMC2"/>
</dbReference>
<evidence type="ECO:0000259" key="1">
    <source>
        <dbReference type="Pfam" id="PF05430"/>
    </source>
</evidence>
<protein>
    <submittedName>
        <fullName evidence="2">tRNA U34 5-methylaminomethyl-2-thiouridine-forming methyltransferase MnmC</fullName>
    </submittedName>
</protein>
<gene>
    <name evidence="2" type="ORF">SAMN05661044_04548</name>
</gene>
<dbReference type="InterPro" id="IPR008471">
    <property type="entry name" value="MnmC-like_methylTransf"/>
</dbReference>
<dbReference type="SUPFAM" id="SSF53335">
    <property type="entry name" value="S-adenosyl-L-methionine-dependent methyltransferases"/>
    <property type="match status" value="1"/>
</dbReference>
<dbReference type="Pfam" id="PF05430">
    <property type="entry name" value="Methyltransf_30"/>
    <property type="match status" value="1"/>
</dbReference>
<evidence type="ECO:0000313" key="2">
    <source>
        <dbReference type="EMBL" id="SEM20058.1"/>
    </source>
</evidence>
<keyword evidence="2" id="KW-0808">Transferase</keyword>
<dbReference type="OrthoDB" id="9786494at2"/>
<dbReference type="RefSeq" id="WP_093329336.1">
    <property type="nucleotide sequence ID" value="NZ_FOAF01000008.1"/>
</dbReference>
<keyword evidence="3" id="KW-1185">Reference proteome</keyword>
<evidence type="ECO:0000313" key="3">
    <source>
        <dbReference type="Proteomes" id="UP000199421"/>
    </source>
</evidence>
<accession>A0A1H7WGA5</accession>
<sequence length="225" mass="25096">MDFVITDDGSKTIFNPIVGEHYHSTRGAVQESKHVFLAAGLQYFLSKEHAAITAPISILEIGFGTGLNFLLTANYCLESQLMLKYTGVEAYPLPANTITESGYGKEVDAMIWESFCNLYNQSFKQPQLLTDNISFEVANQLALDFNTTNVYDVLYFDAFAAARQPEMWNSQTLSHVCGFLKPGGVFVTYAITGNLKRIMKSLGFSIEKVQGAPGKREMLRAIKRY</sequence>
<feature type="domain" description="MnmC-like methyltransferase" evidence="1">
    <location>
        <begin position="146"/>
        <end position="223"/>
    </location>
</feature>
<dbReference type="GO" id="GO:0016645">
    <property type="term" value="F:oxidoreductase activity, acting on the CH-NH group of donors"/>
    <property type="evidence" value="ECO:0007669"/>
    <property type="project" value="InterPro"/>
</dbReference>
<dbReference type="AlphaFoldDB" id="A0A1H7WGA5"/>
<dbReference type="EMBL" id="FOAF01000008">
    <property type="protein sequence ID" value="SEM20058.1"/>
    <property type="molecule type" value="Genomic_DNA"/>
</dbReference>
<dbReference type="Gene3D" id="3.40.50.150">
    <property type="entry name" value="Vaccinia Virus protein VP39"/>
    <property type="match status" value="1"/>
</dbReference>
<organism evidence="2 3">
    <name type="scientific">Olivibacter domesticus</name>
    <name type="common">Pseudosphingobacterium domesticum</name>
    <dbReference type="NCBI Taxonomy" id="407022"/>
    <lineage>
        <taxon>Bacteria</taxon>
        <taxon>Pseudomonadati</taxon>
        <taxon>Bacteroidota</taxon>
        <taxon>Sphingobacteriia</taxon>
        <taxon>Sphingobacteriales</taxon>
        <taxon>Sphingobacteriaceae</taxon>
        <taxon>Olivibacter</taxon>
    </lineage>
</organism>
<dbReference type="NCBIfam" id="NF033855">
    <property type="entry name" value="tRNA_MNMC2"/>
    <property type="match status" value="1"/>
</dbReference>
<keyword evidence="2" id="KW-0489">Methyltransferase</keyword>
<name>A0A1H7WGA5_OLID1</name>